<organism evidence="1 2">
    <name type="scientific">Rhizobium soli</name>
    <dbReference type="NCBI Taxonomy" id="424798"/>
    <lineage>
        <taxon>Bacteria</taxon>
        <taxon>Pseudomonadati</taxon>
        <taxon>Pseudomonadota</taxon>
        <taxon>Alphaproteobacteria</taxon>
        <taxon>Hyphomicrobiales</taxon>
        <taxon>Rhizobiaceae</taxon>
        <taxon>Rhizobium/Agrobacterium group</taxon>
        <taxon>Rhizobium</taxon>
    </lineage>
</organism>
<name>A0A7X0JHB0_9HYPH</name>
<evidence type="ECO:0000313" key="1">
    <source>
        <dbReference type="EMBL" id="MBB6507568.1"/>
    </source>
</evidence>
<evidence type="ECO:0000313" key="2">
    <source>
        <dbReference type="Proteomes" id="UP000585437"/>
    </source>
</evidence>
<dbReference type="AlphaFoldDB" id="A0A7X0JHB0"/>
<reference evidence="1 2" key="1">
    <citation type="submission" date="2020-08" db="EMBL/GenBank/DDBJ databases">
        <title>The Agave Microbiome: Exploring the role of microbial communities in plant adaptations to desert environments.</title>
        <authorList>
            <person name="Partida-Martinez L.P."/>
        </authorList>
    </citation>
    <scope>NUCLEOTIDE SEQUENCE [LARGE SCALE GENOMIC DNA]</scope>
    <source>
        <strain evidence="1 2">AS3.12</strain>
    </source>
</reference>
<dbReference type="EMBL" id="JACHBU010000002">
    <property type="protein sequence ID" value="MBB6507568.1"/>
    <property type="molecule type" value="Genomic_DNA"/>
</dbReference>
<proteinExistence type="predicted"/>
<keyword evidence="2" id="KW-1185">Reference proteome</keyword>
<sequence length="34" mass="3789">MNKPVQITLGEPFADFVPMLHEKADALRHLDPSA</sequence>
<protein>
    <submittedName>
        <fullName evidence="1">Uncharacterized protein</fullName>
    </submittedName>
</protein>
<accession>A0A7X0JHB0</accession>
<gene>
    <name evidence="1" type="ORF">F4695_000900</name>
</gene>
<dbReference type="Proteomes" id="UP000585437">
    <property type="component" value="Unassembled WGS sequence"/>
</dbReference>
<comment type="caution">
    <text evidence="1">The sequence shown here is derived from an EMBL/GenBank/DDBJ whole genome shotgun (WGS) entry which is preliminary data.</text>
</comment>